<dbReference type="AlphaFoldDB" id="A0A261SQD5"/>
<dbReference type="EMBL" id="NEVL01000002">
    <property type="protein sequence ID" value="OZI39040.1"/>
    <property type="molecule type" value="Genomic_DNA"/>
</dbReference>
<protein>
    <submittedName>
        <fullName evidence="1">Uncharacterized protein</fullName>
    </submittedName>
</protein>
<dbReference type="InterPro" id="IPR020288">
    <property type="entry name" value="Sheath_initiator"/>
</dbReference>
<dbReference type="RefSeq" id="WP_094825414.1">
    <property type="nucleotide sequence ID" value="NZ_NEVL01000002.1"/>
</dbReference>
<proteinExistence type="predicted"/>
<sequence>MNTLLLDRTVWDLVLDASGNIAMASNPYAVAQDVASAIKLFRGELFYNTTKGVPYWSQILGELPPLAVVVGGLRAAALQVPEVADARPTVTAFEGRRLSGYVEVTLTDGSTSTITF</sequence>
<name>A0A261SQD5_9BORD</name>
<dbReference type="Pfam" id="PF10934">
    <property type="entry name" value="Sheath_initiator"/>
    <property type="match status" value="1"/>
</dbReference>
<organism evidence="1 2">
    <name type="scientific">Bordetella genomosp. 1</name>
    <dbReference type="NCBI Taxonomy" id="1395607"/>
    <lineage>
        <taxon>Bacteria</taxon>
        <taxon>Pseudomonadati</taxon>
        <taxon>Pseudomonadota</taxon>
        <taxon>Betaproteobacteria</taxon>
        <taxon>Burkholderiales</taxon>
        <taxon>Alcaligenaceae</taxon>
        <taxon>Bordetella</taxon>
    </lineage>
</organism>
<evidence type="ECO:0000313" key="1">
    <source>
        <dbReference type="EMBL" id="OZI39040.1"/>
    </source>
</evidence>
<evidence type="ECO:0000313" key="2">
    <source>
        <dbReference type="Proteomes" id="UP000217005"/>
    </source>
</evidence>
<accession>A0A261SQD5</accession>
<dbReference type="Proteomes" id="UP000217005">
    <property type="component" value="Unassembled WGS sequence"/>
</dbReference>
<reference evidence="1 2" key="1">
    <citation type="submission" date="2017-05" db="EMBL/GenBank/DDBJ databases">
        <title>Complete and WGS of Bordetella genogroups.</title>
        <authorList>
            <person name="Spilker T."/>
            <person name="LiPuma J."/>
        </authorList>
    </citation>
    <scope>NUCLEOTIDE SEQUENCE [LARGE SCALE GENOMIC DNA]</scope>
    <source>
        <strain evidence="1 2">AU17610</strain>
    </source>
</reference>
<dbReference type="OrthoDB" id="9812969at2"/>
<comment type="caution">
    <text evidence="1">The sequence shown here is derived from an EMBL/GenBank/DDBJ whole genome shotgun (WGS) entry which is preliminary data.</text>
</comment>
<gene>
    <name evidence="1" type="ORF">CEG14_05760</name>
</gene>